<feature type="modified residue" description="4-aspartylphosphate" evidence="12">
    <location>
        <position position="698"/>
    </location>
</feature>
<keyword evidence="13" id="KW-0175">Coiled coil</keyword>
<dbReference type="PANTHER" id="PTHR43047:SF72">
    <property type="entry name" value="OSMOSENSING HISTIDINE PROTEIN KINASE SLN1"/>
    <property type="match status" value="1"/>
</dbReference>
<dbReference type="InterPro" id="IPR036097">
    <property type="entry name" value="HisK_dim/P_sf"/>
</dbReference>
<dbReference type="InterPro" id="IPR035965">
    <property type="entry name" value="PAS-like_dom_sf"/>
</dbReference>
<evidence type="ECO:0000256" key="5">
    <source>
        <dbReference type="ARBA" id="ARBA00022679"/>
    </source>
</evidence>
<evidence type="ECO:0000256" key="2">
    <source>
        <dbReference type="ARBA" id="ARBA00004370"/>
    </source>
</evidence>
<dbReference type="SMART" id="SM00387">
    <property type="entry name" value="HATPase_c"/>
    <property type="match status" value="1"/>
</dbReference>
<keyword evidence="14" id="KW-0812">Transmembrane</keyword>
<dbReference type="NCBIfam" id="TIGR00229">
    <property type="entry name" value="sensory_box"/>
    <property type="match status" value="1"/>
</dbReference>
<dbReference type="PROSITE" id="PS50113">
    <property type="entry name" value="PAC"/>
    <property type="match status" value="1"/>
</dbReference>
<dbReference type="PROSITE" id="PS50109">
    <property type="entry name" value="HIS_KIN"/>
    <property type="match status" value="1"/>
</dbReference>
<dbReference type="InterPro" id="IPR000700">
    <property type="entry name" value="PAS-assoc_C"/>
</dbReference>
<dbReference type="GO" id="GO:0000155">
    <property type="term" value="F:phosphorelay sensor kinase activity"/>
    <property type="evidence" value="ECO:0007669"/>
    <property type="project" value="InterPro"/>
</dbReference>
<keyword evidence="14" id="KW-1133">Transmembrane helix</keyword>
<evidence type="ECO:0000259" key="17">
    <source>
        <dbReference type="PROSITE" id="PS50112"/>
    </source>
</evidence>
<sequence>MGDHVYKYKSSNFRWYYLYYFLAGLDILTLAASLFLGHSLLGIYTDSVRENIVWMDRVSEYSRLNQLAAAVNAPGNNVFESGDIKSESRRLDAAYQEFKFSLNKNLEDLAKKENDKTSEKAFLELSQQLKQIDGQVSDIYNQANFVFQELKQNKRESAGIGMAKMDQSFSVALTSIGELCDSVRQIQSARFGSEESRAQQIGTIELVLASVVFLILLSTIWYAHKLGSYMRHQHLQNEDFKYQIAAIGKSQMVVEFDIDGRIIDANDKFMESMCYSREEVIGKKHTMFVAPEDVRSREYREFWKRLAQGEHITGEFKRVGKYGNVVWIYASYTPIIDLNGKPYKVVKFSADITERILIYKSLKNTKSELAKAKESAEAANRAKSEFLANMSHEIRTPMTAILGFSEILLTKIIDKDDIESTSIIKQNGEYLLTLINQILDLSKIESAKLELECIDCSPSRILADVYSVMRVQADRKNLEIEIQFDSPVPETIQTDPTRLQQVLINLVSNAIKFTSEGKIKIVVQLLQASNAEPKLQFDIIDNGIGIDKEKLETIFQPFAQSDISTTRKYGGTGLGLTISKKLIEAMGGAISVSSTIGEGSTFSFTIGIGSLNQLRMVEVTQQTISSNGTETVSNDLEISLQNYDILLAEDGLDNQRLIRFILKKAGAKVTIANNGKIAFELATMALNENRPFDVILMDMQMPVMDGYISTQKLREVGYAGPIIALTAHAMSTDRKKCLDVGCSDFTTKPIDRKQLLEVIQQQASQGELSTV</sequence>
<dbReference type="InterPro" id="IPR001789">
    <property type="entry name" value="Sig_transdc_resp-reg_receiver"/>
</dbReference>
<proteinExistence type="predicted"/>
<evidence type="ECO:0000256" key="9">
    <source>
        <dbReference type="ARBA" id="ARBA00023012"/>
    </source>
</evidence>
<dbReference type="FunFam" id="1.10.287.130:FF:000038">
    <property type="entry name" value="Sensory transduction histidine kinase"/>
    <property type="match status" value="1"/>
</dbReference>
<evidence type="ECO:0000256" key="3">
    <source>
        <dbReference type="ARBA" id="ARBA00012438"/>
    </source>
</evidence>
<keyword evidence="20" id="KW-1185">Reference proteome</keyword>
<evidence type="ECO:0000259" key="16">
    <source>
        <dbReference type="PROSITE" id="PS50110"/>
    </source>
</evidence>
<dbReference type="Proteomes" id="UP000318313">
    <property type="component" value="Chromosome"/>
</dbReference>
<evidence type="ECO:0000256" key="13">
    <source>
        <dbReference type="SAM" id="Coils"/>
    </source>
</evidence>
<dbReference type="Gene3D" id="1.10.287.130">
    <property type="match status" value="1"/>
</dbReference>
<keyword evidence="10 14" id="KW-0472">Membrane</keyword>
<evidence type="ECO:0000256" key="6">
    <source>
        <dbReference type="ARBA" id="ARBA00022741"/>
    </source>
</evidence>
<dbReference type="Pfam" id="PF02518">
    <property type="entry name" value="HATPase_c"/>
    <property type="match status" value="1"/>
</dbReference>
<dbReference type="PROSITE" id="PS50112">
    <property type="entry name" value="PAS"/>
    <property type="match status" value="1"/>
</dbReference>
<feature type="domain" description="PAS" evidence="17">
    <location>
        <begin position="253"/>
        <end position="293"/>
    </location>
</feature>
<dbReference type="RefSeq" id="WP_145310960.1">
    <property type="nucleotide sequence ID" value="NZ_CP037452.1"/>
</dbReference>
<dbReference type="Pfam" id="PF00512">
    <property type="entry name" value="HisKA"/>
    <property type="match status" value="1"/>
</dbReference>
<evidence type="ECO:0000256" key="7">
    <source>
        <dbReference type="ARBA" id="ARBA00022777"/>
    </source>
</evidence>
<evidence type="ECO:0000313" key="20">
    <source>
        <dbReference type="Proteomes" id="UP000318313"/>
    </source>
</evidence>
<dbReference type="SUPFAM" id="SSF52172">
    <property type="entry name" value="CheY-like"/>
    <property type="match status" value="1"/>
</dbReference>
<dbReference type="Gene3D" id="3.30.450.20">
    <property type="entry name" value="PAS domain"/>
    <property type="match status" value="1"/>
</dbReference>
<dbReference type="PROSITE" id="PS50110">
    <property type="entry name" value="RESPONSE_REGULATORY"/>
    <property type="match status" value="1"/>
</dbReference>
<evidence type="ECO:0000256" key="1">
    <source>
        <dbReference type="ARBA" id="ARBA00000085"/>
    </source>
</evidence>
<dbReference type="KEGG" id="gfm:Enr17x_36820"/>
<dbReference type="GO" id="GO:0005524">
    <property type="term" value="F:ATP binding"/>
    <property type="evidence" value="ECO:0007669"/>
    <property type="project" value="UniProtKB-KW"/>
</dbReference>
<dbReference type="Gene3D" id="3.40.50.2300">
    <property type="match status" value="1"/>
</dbReference>
<dbReference type="Pfam" id="PF00072">
    <property type="entry name" value="Response_reg"/>
    <property type="match status" value="1"/>
</dbReference>
<evidence type="ECO:0000256" key="12">
    <source>
        <dbReference type="PROSITE-ProRule" id="PRU00169"/>
    </source>
</evidence>
<dbReference type="EMBL" id="CP037452">
    <property type="protein sequence ID" value="QDV51625.1"/>
    <property type="molecule type" value="Genomic_DNA"/>
</dbReference>
<organism evidence="19 20">
    <name type="scientific">Gimesia fumaroli</name>
    <dbReference type="NCBI Taxonomy" id="2527976"/>
    <lineage>
        <taxon>Bacteria</taxon>
        <taxon>Pseudomonadati</taxon>
        <taxon>Planctomycetota</taxon>
        <taxon>Planctomycetia</taxon>
        <taxon>Planctomycetales</taxon>
        <taxon>Planctomycetaceae</taxon>
        <taxon>Gimesia</taxon>
    </lineage>
</organism>
<dbReference type="InterPro" id="IPR001610">
    <property type="entry name" value="PAC"/>
</dbReference>
<dbReference type="CDD" id="cd00130">
    <property type="entry name" value="PAS"/>
    <property type="match status" value="1"/>
</dbReference>
<comment type="subcellular location">
    <subcellularLocation>
        <location evidence="2">Membrane</location>
    </subcellularLocation>
</comment>
<feature type="coiled-coil region" evidence="13">
    <location>
        <begin position="359"/>
        <end position="389"/>
    </location>
</feature>
<feature type="domain" description="PAC" evidence="18">
    <location>
        <begin position="312"/>
        <end position="364"/>
    </location>
</feature>
<dbReference type="InterPro" id="IPR003661">
    <property type="entry name" value="HisK_dim/P_dom"/>
</dbReference>
<dbReference type="SMART" id="SM00086">
    <property type="entry name" value="PAC"/>
    <property type="match status" value="1"/>
</dbReference>
<evidence type="ECO:0000256" key="11">
    <source>
        <dbReference type="ARBA" id="ARBA00023306"/>
    </source>
</evidence>
<feature type="domain" description="Histidine kinase" evidence="15">
    <location>
        <begin position="389"/>
        <end position="610"/>
    </location>
</feature>
<keyword evidence="11" id="KW-0131">Cell cycle</keyword>
<dbReference type="CDD" id="cd16922">
    <property type="entry name" value="HATPase_EvgS-ArcB-TorS-like"/>
    <property type="match status" value="1"/>
</dbReference>
<dbReference type="PANTHER" id="PTHR43047">
    <property type="entry name" value="TWO-COMPONENT HISTIDINE PROTEIN KINASE"/>
    <property type="match status" value="1"/>
</dbReference>
<evidence type="ECO:0000256" key="8">
    <source>
        <dbReference type="ARBA" id="ARBA00022840"/>
    </source>
</evidence>
<dbReference type="SUPFAM" id="SSF55874">
    <property type="entry name" value="ATPase domain of HSP90 chaperone/DNA topoisomerase II/histidine kinase"/>
    <property type="match status" value="1"/>
</dbReference>
<dbReference type="GO" id="GO:0005886">
    <property type="term" value="C:plasma membrane"/>
    <property type="evidence" value="ECO:0007669"/>
    <property type="project" value="TreeGrafter"/>
</dbReference>
<accession>A0A518IEW3</accession>
<protein>
    <recommendedName>
        <fullName evidence="3">histidine kinase</fullName>
        <ecNumber evidence="3">2.7.13.3</ecNumber>
    </recommendedName>
</protein>
<dbReference type="InterPro" id="IPR036890">
    <property type="entry name" value="HATPase_C_sf"/>
</dbReference>
<dbReference type="CDD" id="cd00082">
    <property type="entry name" value="HisKA"/>
    <property type="match status" value="1"/>
</dbReference>
<dbReference type="PRINTS" id="PR00344">
    <property type="entry name" value="BCTRLSENSOR"/>
</dbReference>
<name>A0A518IEW3_9PLAN</name>
<keyword evidence="6" id="KW-0547">Nucleotide-binding</keyword>
<dbReference type="Pfam" id="PF08447">
    <property type="entry name" value="PAS_3"/>
    <property type="match status" value="1"/>
</dbReference>
<dbReference type="InterPro" id="IPR004358">
    <property type="entry name" value="Sig_transdc_His_kin-like_C"/>
</dbReference>
<dbReference type="SUPFAM" id="SSF55785">
    <property type="entry name" value="PYP-like sensor domain (PAS domain)"/>
    <property type="match status" value="1"/>
</dbReference>
<dbReference type="AlphaFoldDB" id="A0A518IEW3"/>
<dbReference type="CDD" id="cd17546">
    <property type="entry name" value="REC_hyHK_CKI1_RcsC-like"/>
    <property type="match status" value="1"/>
</dbReference>
<keyword evidence="9" id="KW-0902">Two-component regulatory system</keyword>
<feature type="domain" description="Response regulatory" evidence="16">
    <location>
        <begin position="644"/>
        <end position="763"/>
    </location>
</feature>
<dbReference type="InterPro" id="IPR003594">
    <property type="entry name" value="HATPase_dom"/>
</dbReference>
<keyword evidence="4 12" id="KW-0597">Phosphoprotein</keyword>
<comment type="catalytic activity">
    <reaction evidence="1">
        <text>ATP + protein L-histidine = ADP + protein N-phospho-L-histidine.</text>
        <dbReference type="EC" id="2.7.13.3"/>
    </reaction>
</comment>
<evidence type="ECO:0000256" key="4">
    <source>
        <dbReference type="ARBA" id="ARBA00022553"/>
    </source>
</evidence>
<dbReference type="InterPro" id="IPR005467">
    <property type="entry name" value="His_kinase_dom"/>
</dbReference>
<evidence type="ECO:0000313" key="19">
    <source>
        <dbReference type="EMBL" id="QDV51625.1"/>
    </source>
</evidence>
<keyword evidence="7" id="KW-0418">Kinase</keyword>
<evidence type="ECO:0000256" key="14">
    <source>
        <dbReference type="SAM" id="Phobius"/>
    </source>
</evidence>
<dbReference type="EC" id="2.7.13.3" evidence="3"/>
<reference evidence="19 20" key="1">
    <citation type="submission" date="2019-03" db="EMBL/GenBank/DDBJ databases">
        <title>Deep-cultivation of Planctomycetes and their phenomic and genomic characterization uncovers novel biology.</title>
        <authorList>
            <person name="Wiegand S."/>
            <person name="Jogler M."/>
            <person name="Boedeker C."/>
            <person name="Pinto D."/>
            <person name="Vollmers J."/>
            <person name="Rivas-Marin E."/>
            <person name="Kohn T."/>
            <person name="Peeters S.H."/>
            <person name="Heuer A."/>
            <person name="Rast P."/>
            <person name="Oberbeckmann S."/>
            <person name="Bunk B."/>
            <person name="Jeske O."/>
            <person name="Meyerdierks A."/>
            <person name="Storesund J.E."/>
            <person name="Kallscheuer N."/>
            <person name="Luecker S."/>
            <person name="Lage O.M."/>
            <person name="Pohl T."/>
            <person name="Merkel B.J."/>
            <person name="Hornburger P."/>
            <person name="Mueller R.-W."/>
            <person name="Bruemmer F."/>
            <person name="Labrenz M."/>
            <person name="Spormann A.M."/>
            <person name="Op den Camp H."/>
            <person name="Overmann J."/>
            <person name="Amann R."/>
            <person name="Jetten M.S.M."/>
            <person name="Mascher T."/>
            <person name="Medema M.H."/>
            <person name="Devos D.P."/>
            <person name="Kaster A.-K."/>
            <person name="Ovreas L."/>
            <person name="Rohde M."/>
            <person name="Galperin M.Y."/>
            <person name="Jogler C."/>
        </authorList>
    </citation>
    <scope>NUCLEOTIDE SEQUENCE [LARGE SCALE GENOMIC DNA]</scope>
    <source>
        <strain evidence="19 20">Enr17</strain>
    </source>
</reference>
<gene>
    <name evidence="19" type="primary">rpfC_2</name>
    <name evidence="19" type="ORF">Enr17x_36820</name>
</gene>
<keyword evidence="5 19" id="KW-0808">Transferase</keyword>
<dbReference type="SUPFAM" id="SSF47384">
    <property type="entry name" value="Homodimeric domain of signal transducing histidine kinase"/>
    <property type="match status" value="1"/>
</dbReference>
<dbReference type="InterPro" id="IPR013655">
    <property type="entry name" value="PAS_fold_3"/>
</dbReference>
<dbReference type="GO" id="GO:0009927">
    <property type="term" value="F:histidine phosphotransfer kinase activity"/>
    <property type="evidence" value="ECO:0007669"/>
    <property type="project" value="TreeGrafter"/>
</dbReference>
<dbReference type="FunFam" id="3.30.565.10:FF:000010">
    <property type="entry name" value="Sensor histidine kinase RcsC"/>
    <property type="match status" value="1"/>
</dbReference>
<dbReference type="OrthoDB" id="9803190at2"/>
<evidence type="ECO:0000256" key="10">
    <source>
        <dbReference type="ARBA" id="ARBA00023136"/>
    </source>
</evidence>
<dbReference type="Gene3D" id="3.30.565.10">
    <property type="entry name" value="Histidine kinase-like ATPase, C-terminal domain"/>
    <property type="match status" value="1"/>
</dbReference>
<keyword evidence="8" id="KW-0067">ATP-binding</keyword>
<dbReference type="InterPro" id="IPR000014">
    <property type="entry name" value="PAS"/>
</dbReference>
<evidence type="ECO:0000259" key="18">
    <source>
        <dbReference type="PROSITE" id="PS50113"/>
    </source>
</evidence>
<feature type="transmembrane region" description="Helical" evidence="14">
    <location>
        <begin position="17"/>
        <end position="41"/>
    </location>
</feature>
<feature type="transmembrane region" description="Helical" evidence="14">
    <location>
        <begin position="206"/>
        <end position="224"/>
    </location>
</feature>
<dbReference type="SMART" id="SM00388">
    <property type="entry name" value="HisKA"/>
    <property type="match status" value="1"/>
</dbReference>
<dbReference type="SMART" id="SM00448">
    <property type="entry name" value="REC"/>
    <property type="match status" value="1"/>
</dbReference>
<dbReference type="InterPro" id="IPR011006">
    <property type="entry name" value="CheY-like_superfamily"/>
</dbReference>
<evidence type="ECO:0000259" key="15">
    <source>
        <dbReference type="PROSITE" id="PS50109"/>
    </source>
</evidence>